<reference evidence="7 8" key="1">
    <citation type="journal article" date="2024" name="Int. J. Syst. Evol. Microbiol.">
        <title>Virgibacillus tibetensis sp. nov., isolated from salt lake on the Tibetan Plateau of China.</title>
        <authorList>
            <person name="Phurbu D."/>
            <person name="Liu Z.-X."/>
            <person name="Wang R."/>
            <person name="Zheng Y.-Y."/>
            <person name="Liu H.-C."/>
            <person name="Zhou Y.-G."/>
            <person name="Yu Y.-J."/>
            <person name="Li A.-H."/>
        </authorList>
    </citation>
    <scope>NUCLEOTIDE SEQUENCE [LARGE SCALE GENOMIC DNA]</scope>
    <source>
        <strain evidence="7 8">C22-A2</strain>
    </source>
</reference>
<dbReference type="SMART" id="SM00863">
    <property type="entry name" value="tRNA_SAD"/>
    <property type="match status" value="1"/>
</dbReference>
<proteinExistence type="predicted"/>
<evidence type="ECO:0000256" key="5">
    <source>
        <dbReference type="SAM" id="Coils"/>
    </source>
</evidence>
<keyword evidence="3" id="KW-0479">Metal-binding</keyword>
<dbReference type="Pfam" id="PF02272">
    <property type="entry name" value="DHHA1"/>
    <property type="match status" value="1"/>
</dbReference>
<evidence type="ECO:0000259" key="6">
    <source>
        <dbReference type="PROSITE" id="PS50860"/>
    </source>
</evidence>
<feature type="coiled-coil region" evidence="5">
    <location>
        <begin position="255"/>
        <end position="289"/>
    </location>
</feature>
<comment type="subcellular location">
    <subcellularLocation>
        <location evidence="2">Cytoplasm</location>
    </subcellularLocation>
</comment>
<evidence type="ECO:0000256" key="1">
    <source>
        <dbReference type="ARBA" id="ARBA00001947"/>
    </source>
</evidence>
<dbReference type="PANTHER" id="PTHR43462">
    <property type="entry name" value="ALANYL-TRNA EDITING PROTEIN"/>
    <property type="match status" value="1"/>
</dbReference>
<dbReference type="InterPro" id="IPR018164">
    <property type="entry name" value="Ala-tRNA-synth_IIc_N"/>
</dbReference>
<keyword evidence="8" id="KW-1185">Reference proteome</keyword>
<dbReference type="Gene3D" id="2.40.30.130">
    <property type="match status" value="1"/>
</dbReference>
<dbReference type="InterPro" id="IPR009000">
    <property type="entry name" value="Transl_B-barrel_sf"/>
</dbReference>
<dbReference type="Pfam" id="PF01411">
    <property type="entry name" value="tRNA-synt_2c"/>
    <property type="match status" value="1"/>
</dbReference>
<dbReference type="EMBL" id="JARZFX010000032">
    <property type="protein sequence ID" value="MEC5426082.1"/>
    <property type="molecule type" value="Genomic_DNA"/>
</dbReference>
<evidence type="ECO:0000313" key="8">
    <source>
        <dbReference type="Proteomes" id="UP001335737"/>
    </source>
</evidence>
<comment type="caution">
    <text evidence="7">The sequence shown here is derived from an EMBL/GenBank/DDBJ whole genome shotgun (WGS) entry which is preliminary data.</text>
</comment>
<comment type="cofactor">
    <cofactor evidence="1">
        <name>Zn(2+)</name>
        <dbReference type="ChEBI" id="CHEBI:29105"/>
    </cofactor>
</comment>
<dbReference type="Pfam" id="PF07973">
    <property type="entry name" value="tRNA_SAD"/>
    <property type="match status" value="1"/>
</dbReference>
<dbReference type="InterPro" id="IPR018165">
    <property type="entry name" value="Ala-tRNA-synth_IIc_core"/>
</dbReference>
<evidence type="ECO:0000256" key="4">
    <source>
        <dbReference type="ARBA" id="ARBA00022833"/>
    </source>
</evidence>
<dbReference type="PANTHER" id="PTHR43462:SF1">
    <property type="entry name" value="ALANYL-TRNA EDITING PROTEIN AARSD1"/>
    <property type="match status" value="1"/>
</dbReference>
<organism evidence="7 8">
    <name type="scientific">Virgibacillus tibetensis</name>
    <dbReference type="NCBI Taxonomy" id="3042313"/>
    <lineage>
        <taxon>Bacteria</taxon>
        <taxon>Bacillati</taxon>
        <taxon>Bacillota</taxon>
        <taxon>Bacilli</taxon>
        <taxon>Bacillales</taxon>
        <taxon>Bacillaceae</taxon>
        <taxon>Virgibacillus</taxon>
    </lineage>
</organism>
<dbReference type="InterPro" id="IPR051335">
    <property type="entry name" value="Alanyl-tRNA_Editing_Enzymes"/>
</dbReference>
<name>A0ABU6KLA3_9BACI</name>
<dbReference type="InterPro" id="IPR003156">
    <property type="entry name" value="DHHA1_dom"/>
</dbReference>
<dbReference type="InterPro" id="IPR012947">
    <property type="entry name" value="tRNA_SAD"/>
</dbReference>
<dbReference type="PROSITE" id="PS50860">
    <property type="entry name" value="AA_TRNA_LIGASE_II_ALA"/>
    <property type="match status" value="1"/>
</dbReference>
<dbReference type="SUPFAM" id="SSF50447">
    <property type="entry name" value="Translation proteins"/>
    <property type="match status" value="1"/>
</dbReference>
<feature type="domain" description="Alanyl-transfer RNA synthetases family profile" evidence="6">
    <location>
        <begin position="1"/>
        <end position="239"/>
    </location>
</feature>
<dbReference type="Gene3D" id="3.30.980.10">
    <property type="entry name" value="Threonyl-trna Synthetase, Chain A, domain 2"/>
    <property type="match status" value="1"/>
</dbReference>
<keyword evidence="4" id="KW-0862">Zinc</keyword>
<gene>
    <name evidence="7" type="ORF">QGM71_21780</name>
</gene>
<sequence>MVTKKLYYQDQYIRNFTARLQKSGRDEQDRFYLVLDETAFYPTGGGQPHDTGTLNGMKVHDVEEIEGEIRHYIDVPAEVHKEYTGELDWDRRFDHMQQHMGQHILSAAFEEEYGYRTVSFHLGTETCSIDLEIEYLSDEEMSLVEKTANKVVMENRPVETRWVSEEELSNFPLRKEVSVSTDIRLVNIADFDYNGCGGTHPDSTGQVSSIKMLHWEKQKKKKIRVYFVCGIRVQKQLQKKHKVIQDLTDTLSAPQEELNETATRVLLLNKELEKKNNDLKMELIEYEADSYIEKANVQADRKIVREIFTNRPMPELQQLAKRITAKTDRILVLLINEKDDKLQLVCSRSEDAEINMNDLVNHVLPVINGKGGGNNSIAQGGGERTISAEQLMDELVDHVKKISGT</sequence>
<accession>A0ABU6KLA3</accession>
<evidence type="ECO:0000256" key="2">
    <source>
        <dbReference type="ARBA" id="ARBA00004496"/>
    </source>
</evidence>
<dbReference type="Gene3D" id="3.10.310.40">
    <property type="match status" value="1"/>
</dbReference>
<dbReference type="InterPro" id="IPR018163">
    <property type="entry name" value="Thr/Ala-tRNA-synth_IIc_edit"/>
</dbReference>
<evidence type="ECO:0000313" key="7">
    <source>
        <dbReference type="EMBL" id="MEC5426082.1"/>
    </source>
</evidence>
<dbReference type="SUPFAM" id="SSF55186">
    <property type="entry name" value="ThrRS/AlaRS common domain"/>
    <property type="match status" value="1"/>
</dbReference>
<dbReference type="Proteomes" id="UP001335737">
    <property type="component" value="Unassembled WGS sequence"/>
</dbReference>
<keyword evidence="5" id="KW-0175">Coiled coil</keyword>
<evidence type="ECO:0000256" key="3">
    <source>
        <dbReference type="ARBA" id="ARBA00022723"/>
    </source>
</evidence>
<protein>
    <submittedName>
        <fullName evidence="7">DHHA1 domain-containing protein</fullName>
    </submittedName>
</protein>